<accession>A0A1G6YAJ9</accession>
<name>A0A1G6YAJ9_PEPNI</name>
<dbReference type="EMBL" id="FNAF01000009">
    <property type="protein sequence ID" value="SDD87514.1"/>
    <property type="molecule type" value="Genomic_DNA"/>
</dbReference>
<reference evidence="1 2" key="1">
    <citation type="submission" date="2016-10" db="EMBL/GenBank/DDBJ databases">
        <authorList>
            <person name="de Groot N.N."/>
        </authorList>
    </citation>
    <scope>NUCLEOTIDE SEQUENCE [LARGE SCALE GENOMIC DNA]</scope>
    <source>
        <strain evidence="1 2">DSM 20475</strain>
    </source>
</reference>
<keyword evidence="2" id="KW-1185">Reference proteome</keyword>
<gene>
    <name evidence="1" type="ORF">SAMN04489866_10922</name>
</gene>
<proteinExistence type="predicted"/>
<dbReference type="STRING" id="2741.SAMN04489866_10922"/>
<organism evidence="1 2">
    <name type="scientific">Peptococcus niger</name>
    <dbReference type="NCBI Taxonomy" id="2741"/>
    <lineage>
        <taxon>Bacteria</taxon>
        <taxon>Bacillati</taxon>
        <taxon>Bacillota</taxon>
        <taxon>Clostridia</taxon>
        <taxon>Eubacteriales</taxon>
        <taxon>Peptococcaceae</taxon>
        <taxon>Peptococcus</taxon>
    </lineage>
</organism>
<protein>
    <submittedName>
        <fullName evidence="1">Uncharacterized protein</fullName>
    </submittedName>
</protein>
<dbReference type="AlphaFoldDB" id="A0A1G6YAJ9"/>
<evidence type="ECO:0000313" key="2">
    <source>
        <dbReference type="Proteomes" id="UP000198995"/>
    </source>
</evidence>
<sequence>MGRKTMKEHQKCYTDFYPEYEPDPDFDSKTVADYDKIIASEAKKTKGKAWSDFTLQELLA</sequence>
<evidence type="ECO:0000313" key="1">
    <source>
        <dbReference type="EMBL" id="SDD87514.1"/>
    </source>
</evidence>
<dbReference type="RefSeq" id="WP_144019677.1">
    <property type="nucleotide sequence ID" value="NZ_FNAF01000009.1"/>
</dbReference>
<dbReference type="Proteomes" id="UP000198995">
    <property type="component" value="Unassembled WGS sequence"/>
</dbReference>